<gene>
    <name evidence="12" type="ORF">BCR35DRAFT_308366</name>
</gene>
<dbReference type="GO" id="GO:0008184">
    <property type="term" value="F:glycogen phosphorylase activity"/>
    <property type="evidence" value="ECO:0007669"/>
    <property type="project" value="InterPro"/>
</dbReference>
<evidence type="ECO:0000256" key="1">
    <source>
        <dbReference type="ARBA" id="ARBA00001275"/>
    </source>
</evidence>
<evidence type="ECO:0000256" key="9">
    <source>
        <dbReference type="PIRSR" id="PIRSR000460-1"/>
    </source>
</evidence>
<keyword evidence="5 10" id="KW-0328">Glycosyltransferase</keyword>
<dbReference type="AlphaFoldDB" id="A0A1Y2E6G1"/>
<feature type="modified residue" description="N6-(pyridoxal phosphate)lysine" evidence="9">
    <location>
        <position position="733"/>
    </location>
</feature>
<dbReference type="PROSITE" id="PS00102">
    <property type="entry name" value="PHOSPHORYLASE"/>
    <property type="match status" value="1"/>
</dbReference>
<dbReference type="CDD" id="cd04300">
    <property type="entry name" value="GT35_Glycogen_Phosphorylase"/>
    <property type="match status" value="1"/>
</dbReference>
<organism evidence="12 13">
    <name type="scientific">Leucosporidium creatinivorum</name>
    <dbReference type="NCBI Taxonomy" id="106004"/>
    <lineage>
        <taxon>Eukaryota</taxon>
        <taxon>Fungi</taxon>
        <taxon>Dikarya</taxon>
        <taxon>Basidiomycota</taxon>
        <taxon>Pucciniomycotina</taxon>
        <taxon>Microbotryomycetes</taxon>
        <taxon>Leucosporidiales</taxon>
        <taxon>Leucosporidium</taxon>
    </lineage>
</organism>
<evidence type="ECO:0000256" key="7">
    <source>
        <dbReference type="ARBA" id="ARBA00022898"/>
    </source>
</evidence>
<protein>
    <recommendedName>
        <fullName evidence="10">Alpha-1,4 glucan phosphorylase</fullName>
        <ecNumber evidence="10">2.4.1.1</ecNumber>
    </recommendedName>
</protein>
<accession>A0A1Y2E6G1</accession>
<feature type="region of interest" description="Disordered" evidence="11">
    <location>
        <begin position="1"/>
        <end position="54"/>
    </location>
</feature>
<evidence type="ECO:0000256" key="5">
    <source>
        <dbReference type="ARBA" id="ARBA00022676"/>
    </source>
</evidence>
<reference evidence="12 13" key="1">
    <citation type="submission" date="2016-07" db="EMBL/GenBank/DDBJ databases">
        <title>Pervasive Adenine N6-methylation of Active Genes in Fungi.</title>
        <authorList>
            <consortium name="DOE Joint Genome Institute"/>
            <person name="Mondo S.J."/>
            <person name="Dannebaum R.O."/>
            <person name="Kuo R.C."/>
            <person name="Labutti K."/>
            <person name="Haridas S."/>
            <person name="Kuo A."/>
            <person name="Salamov A."/>
            <person name="Ahrendt S.R."/>
            <person name="Lipzen A."/>
            <person name="Sullivan W."/>
            <person name="Andreopoulos W.B."/>
            <person name="Clum A."/>
            <person name="Lindquist E."/>
            <person name="Daum C."/>
            <person name="Ramamoorthy G.K."/>
            <person name="Gryganskyi A."/>
            <person name="Culley D."/>
            <person name="Magnuson J.K."/>
            <person name="James T.Y."/>
            <person name="O'Malley M.A."/>
            <person name="Stajich J.E."/>
            <person name="Spatafora J.W."/>
            <person name="Visel A."/>
            <person name="Grigoriev I.V."/>
        </authorList>
    </citation>
    <scope>NUCLEOTIDE SEQUENCE [LARGE SCALE GENOMIC DNA]</scope>
    <source>
        <strain evidence="12 13">62-1032</strain>
    </source>
</reference>
<comment type="cofactor">
    <cofactor evidence="2 10">
        <name>pyridoxal 5'-phosphate</name>
        <dbReference type="ChEBI" id="CHEBI:597326"/>
    </cofactor>
</comment>
<dbReference type="Pfam" id="PF00343">
    <property type="entry name" value="Phosphorylase"/>
    <property type="match status" value="1"/>
</dbReference>
<dbReference type="STRING" id="106004.A0A1Y2E6G1"/>
<dbReference type="InterPro" id="IPR000811">
    <property type="entry name" value="Glyco_trans_35"/>
</dbReference>
<evidence type="ECO:0000256" key="3">
    <source>
        <dbReference type="ARBA" id="ARBA00006047"/>
    </source>
</evidence>
<keyword evidence="7 9" id="KW-0663">Pyridoxal phosphate</keyword>
<dbReference type="OrthoDB" id="9215500at2759"/>
<dbReference type="FunFam" id="3.40.50.2000:FF:000003">
    <property type="entry name" value="Alpha-1,4 glucan phosphorylase"/>
    <property type="match status" value="1"/>
</dbReference>
<dbReference type="FunFam" id="3.40.50.2000:FF:000002">
    <property type="entry name" value="Alpha-1,4 glucan phosphorylase"/>
    <property type="match status" value="1"/>
</dbReference>
<sequence length="886" mass="99397">MAPKPPPRADDASPAPPATHAVNAAEASPVVPRRERAHKRSATGFIPEGNKPLNEVFPGDPTEWKEALAAVQETFKNDSKAVSASIVHSLTTTLGRAPYNVDELAAYQAVALSVRDQLIQRWNATQTEHTQRKPKRIYYFSLEFLMGKSLDNALLNLGTKDTYDESISKLGFKMEDILEEERDAGLGNGGLGRLAACYMDSLSTLNIPAWGYGLRYQYGIFRQTINTAGAQLEVPDPWLDHANAWEVPRLDAAVEVKLYGDAVRYESGKGRWTGGLDVLAVPYDLPIPGFKTDNTNNIRLWSSRPKKSFDLQAFNAGDYDAAVKEASQAENITRVLYPNDNFDAGKLLRLTQQYFWCSASLNDIVRRFKKLGKPWTEFPEYNAIQLNDTHPTMAIVELMRVLVDEENQPWDLSWDVVRRTFGYTNHTVLPEALETWPVPLVGHLLPRHLQIIFDINLFFLQAVEKKWPGDRARLARMSLIQEGAQQQVRMAHIAIIGSHKVNGVAELHSGLVAEMFKDFVEYFGRDHFTNVTNGITARRWLLQCNPGLASLITNKLGNDDWVLDLYKLKALEKFAKDTKFQKEWNAVKQANKDRLAAYIELNLGIPINRNALFDVMSKRIHEYKRQFMNILGVIYRYLQLKKLTPAQRKQVVPRLSIFAGKAAPGYYIAKLVIRLINAVSKTVTADKEISESLGVVFLPDYSVGVAELMIPANDISEHISTAGTEASGTSNMKFTLNGGLLLGTADGANIEIAEEVGDENVFFFGFTTPEVPNLRRAHHFGDSQFPPELIETIDAIRSGMFGEHSVFEPLIATLFEGKDFYLVSDDFTSYLTAQKMVDEAYVDRPAWIEKTINTTARMGKFSSDRAVSQYAEEIWSVEAHKIPPVA</sequence>
<dbReference type="GO" id="GO:0005980">
    <property type="term" value="P:glycogen catabolic process"/>
    <property type="evidence" value="ECO:0007669"/>
    <property type="project" value="TreeGrafter"/>
</dbReference>
<dbReference type="Proteomes" id="UP000193467">
    <property type="component" value="Unassembled WGS sequence"/>
</dbReference>
<keyword evidence="6 10" id="KW-0808">Transferase</keyword>
<dbReference type="PANTHER" id="PTHR11468:SF3">
    <property type="entry name" value="GLYCOGEN PHOSPHORYLASE, LIVER FORM"/>
    <property type="match status" value="1"/>
</dbReference>
<comment type="similarity">
    <text evidence="3 10">Belongs to the glycogen phosphorylase family.</text>
</comment>
<keyword evidence="4" id="KW-0021">Allosteric enzyme</keyword>
<dbReference type="GO" id="GO:0005737">
    <property type="term" value="C:cytoplasm"/>
    <property type="evidence" value="ECO:0007669"/>
    <property type="project" value="TreeGrafter"/>
</dbReference>
<dbReference type="PANTHER" id="PTHR11468">
    <property type="entry name" value="GLYCOGEN PHOSPHORYLASE"/>
    <property type="match status" value="1"/>
</dbReference>
<dbReference type="InParanoid" id="A0A1Y2E6G1"/>
<evidence type="ECO:0000256" key="4">
    <source>
        <dbReference type="ARBA" id="ARBA00022533"/>
    </source>
</evidence>
<evidence type="ECO:0000313" key="13">
    <source>
        <dbReference type="Proteomes" id="UP000193467"/>
    </source>
</evidence>
<proteinExistence type="inferred from homology"/>
<name>A0A1Y2E6G1_9BASI</name>
<dbReference type="EC" id="2.4.1.1" evidence="10"/>
<comment type="catalytic activity">
    <reaction evidence="1 10">
        <text>[(1-&gt;4)-alpha-D-glucosyl](n) + phosphate = [(1-&gt;4)-alpha-D-glucosyl](n-1) + alpha-D-glucose 1-phosphate</text>
        <dbReference type="Rhea" id="RHEA:41732"/>
        <dbReference type="Rhea" id="RHEA-COMP:9584"/>
        <dbReference type="Rhea" id="RHEA-COMP:9586"/>
        <dbReference type="ChEBI" id="CHEBI:15444"/>
        <dbReference type="ChEBI" id="CHEBI:43474"/>
        <dbReference type="ChEBI" id="CHEBI:58601"/>
        <dbReference type="EC" id="2.4.1.1"/>
    </reaction>
</comment>
<keyword evidence="8 10" id="KW-0119">Carbohydrate metabolism</keyword>
<evidence type="ECO:0000256" key="6">
    <source>
        <dbReference type="ARBA" id="ARBA00022679"/>
    </source>
</evidence>
<evidence type="ECO:0000256" key="11">
    <source>
        <dbReference type="SAM" id="MobiDB-lite"/>
    </source>
</evidence>
<dbReference type="GO" id="GO:0030170">
    <property type="term" value="F:pyridoxal phosphate binding"/>
    <property type="evidence" value="ECO:0007669"/>
    <property type="project" value="InterPro"/>
</dbReference>
<evidence type="ECO:0000256" key="8">
    <source>
        <dbReference type="ARBA" id="ARBA00023277"/>
    </source>
</evidence>
<dbReference type="PIRSF" id="PIRSF000460">
    <property type="entry name" value="Pprylas_GlgP"/>
    <property type="match status" value="1"/>
</dbReference>
<evidence type="ECO:0000313" key="12">
    <source>
        <dbReference type="EMBL" id="ORY66934.1"/>
    </source>
</evidence>
<evidence type="ECO:0000256" key="2">
    <source>
        <dbReference type="ARBA" id="ARBA00001933"/>
    </source>
</evidence>
<comment type="function">
    <text evidence="10">Allosteric enzyme that catalyzes the rate-limiting step in glycogen catabolism, the phosphorolytic cleavage of glycogen to produce glucose-1-phosphate, and plays a central role in maintaining cellular and organismal glucose homeostasis.</text>
</comment>
<dbReference type="NCBIfam" id="TIGR02093">
    <property type="entry name" value="P_ylase"/>
    <property type="match status" value="1"/>
</dbReference>
<keyword evidence="13" id="KW-1185">Reference proteome</keyword>
<dbReference type="Gene3D" id="3.40.50.2000">
    <property type="entry name" value="Glycogen Phosphorylase B"/>
    <property type="match status" value="2"/>
</dbReference>
<dbReference type="EMBL" id="MCGR01000061">
    <property type="protein sequence ID" value="ORY66934.1"/>
    <property type="molecule type" value="Genomic_DNA"/>
</dbReference>
<dbReference type="InterPro" id="IPR035090">
    <property type="entry name" value="Pyridoxal_P_attach_site"/>
</dbReference>
<dbReference type="InterPro" id="IPR011833">
    <property type="entry name" value="Glycg_phsphrylas"/>
</dbReference>
<dbReference type="SUPFAM" id="SSF53756">
    <property type="entry name" value="UDP-Glycosyltransferase/glycogen phosphorylase"/>
    <property type="match status" value="1"/>
</dbReference>
<comment type="caution">
    <text evidence="12">The sequence shown here is derived from an EMBL/GenBank/DDBJ whole genome shotgun (WGS) entry which is preliminary data.</text>
</comment>
<evidence type="ECO:0000256" key="10">
    <source>
        <dbReference type="RuleBase" id="RU000587"/>
    </source>
</evidence>